<comment type="caution">
    <text evidence="2">The sequence shown here is derived from an EMBL/GenBank/DDBJ whole genome shotgun (WGS) entry which is preliminary data.</text>
</comment>
<evidence type="ECO:0000313" key="3">
    <source>
        <dbReference type="Proteomes" id="UP000543419"/>
    </source>
</evidence>
<gene>
    <name evidence="2" type="ORF">G1C97_1882</name>
</gene>
<dbReference type="EMBL" id="JAAIIG010000009">
    <property type="protein sequence ID" value="NMM98924.1"/>
    <property type="molecule type" value="Genomic_DNA"/>
</dbReference>
<protein>
    <submittedName>
        <fullName evidence="2">Uncharacterized protein</fullName>
    </submittedName>
</protein>
<organism evidence="2 3">
    <name type="scientific">Bifidobacterium olomucense</name>
    <dbReference type="NCBI Taxonomy" id="2675324"/>
    <lineage>
        <taxon>Bacteria</taxon>
        <taxon>Bacillati</taxon>
        <taxon>Actinomycetota</taxon>
        <taxon>Actinomycetes</taxon>
        <taxon>Bifidobacteriales</taxon>
        <taxon>Bifidobacteriaceae</taxon>
        <taxon>Bifidobacterium</taxon>
    </lineage>
</organism>
<name>A0A7Y0EYV7_9BIFI</name>
<proteinExistence type="predicted"/>
<dbReference type="AlphaFoldDB" id="A0A7Y0EYV7"/>
<accession>A0A7Y0EYV7</accession>
<dbReference type="Proteomes" id="UP000543419">
    <property type="component" value="Unassembled WGS sequence"/>
</dbReference>
<keyword evidence="3" id="KW-1185">Reference proteome</keyword>
<evidence type="ECO:0000256" key="1">
    <source>
        <dbReference type="SAM" id="MobiDB-lite"/>
    </source>
</evidence>
<reference evidence="2 3" key="1">
    <citation type="submission" date="2020-02" db="EMBL/GenBank/DDBJ databases">
        <title>Characterization of phylogenetic diversity of novel bifidobacterial species isolated in Czech ZOOs.</title>
        <authorList>
            <person name="Lugli G.A."/>
            <person name="Vera N.B."/>
            <person name="Ventura M."/>
        </authorList>
    </citation>
    <scope>NUCLEOTIDE SEQUENCE [LARGE SCALE GENOMIC DNA]</scope>
    <source>
        <strain evidence="2 3">DSM 109959</strain>
    </source>
</reference>
<evidence type="ECO:0000313" key="2">
    <source>
        <dbReference type="EMBL" id="NMM98924.1"/>
    </source>
</evidence>
<sequence length="43" mass="4918">MEDCSDSEMRNGTGPYPFSRICSTDSDSVVHIREKGKRVEQNR</sequence>
<feature type="region of interest" description="Disordered" evidence="1">
    <location>
        <begin position="1"/>
        <end position="23"/>
    </location>
</feature>